<dbReference type="EC" id="3.1.3.18" evidence="4"/>
<dbReference type="InterPro" id="IPR041492">
    <property type="entry name" value="HAD_2"/>
</dbReference>
<dbReference type="NCBIfam" id="TIGR01549">
    <property type="entry name" value="HAD-SF-IA-v1"/>
    <property type="match status" value="1"/>
</dbReference>
<dbReference type="GO" id="GO:0006281">
    <property type="term" value="P:DNA repair"/>
    <property type="evidence" value="ECO:0007669"/>
    <property type="project" value="TreeGrafter"/>
</dbReference>
<dbReference type="Gene3D" id="1.10.150.240">
    <property type="entry name" value="Putative phosphatase, domain 2"/>
    <property type="match status" value="1"/>
</dbReference>
<comment type="pathway">
    <text evidence="2">Organic acid metabolism; glycolate biosynthesis; glycolate from 2-phosphoglycolate: step 1/1.</text>
</comment>
<dbReference type="GO" id="GO:0005829">
    <property type="term" value="C:cytosol"/>
    <property type="evidence" value="ECO:0007669"/>
    <property type="project" value="TreeGrafter"/>
</dbReference>
<dbReference type="EMBL" id="WUWG01000003">
    <property type="protein sequence ID" value="MXU65520.1"/>
    <property type="molecule type" value="Genomic_DNA"/>
</dbReference>
<dbReference type="Gene3D" id="3.40.50.1000">
    <property type="entry name" value="HAD superfamily/HAD-like"/>
    <property type="match status" value="1"/>
</dbReference>
<sequence length="225" mass="23023">MARIIFDLDGTLVDSLASLASAGRQLTGELGRPAVDDATYRGFVGHGIGHQVRCLLDSTGGADDALFDRALARFHDIYGADPASGVNAYPGARAALDALSAGGHRCGICTQKPEAPSRAILAATGLADRIEGGAFGDSLPVLKPDPEMLYFAARSMGGGAPVIFVGDSHVDAQTAQAAGVPFILHRAGFHDSGAPPDADAGFDRFADLPDLVAQLCKSPEVAGAP</sequence>
<comment type="similarity">
    <text evidence="3">Belongs to the HAD-like hydrolase superfamily. CbbY/CbbZ/Gph/YieH family.</text>
</comment>
<organism evidence="5 6">
    <name type="scientific">Oceanomicrobium pacificus</name>
    <dbReference type="NCBI Taxonomy" id="2692916"/>
    <lineage>
        <taxon>Bacteria</taxon>
        <taxon>Pseudomonadati</taxon>
        <taxon>Pseudomonadota</taxon>
        <taxon>Alphaproteobacteria</taxon>
        <taxon>Rhodobacterales</taxon>
        <taxon>Paracoccaceae</taxon>
        <taxon>Oceanomicrobium</taxon>
    </lineage>
</organism>
<name>A0A6B0TLU3_9RHOB</name>
<dbReference type="GO" id="GO:0008967">
    <property type="term" value="F:phosphoglycolate phosphatase activity"/>
    <property type="evidence" value="ECO:0007669"/>
    <property type="project" value="UniProtKB-EC"/>
</dbReference>
<dbReference type="Proteomes" id="UP000436016">
    <property type="component" value="Unassembled WGS sequence"/>
</dbReference>
<gene>
    <name evidence="5" type="ORF">GSH16_08670</name>
</gene>
<evidence type="ECO:0000313" key="6">
    <source>
        <dbReference type="Proteomes" id="UP000436016"/>
    </source>
</evidence>
<evidence type="ECO:0000256" key="2">
    <source>
        <dbReference type="ARBA" id="ARBA00004818"/>
    </source>
</evidence>
<dbReference type="InterPro" id="IPR036412">
    <property type="entry name" value="HAD-like_sf"/>
</dbReference>
<dbReference type="InterPro" id="IPR050155">
    <property type="entry name" value="HAD-like_hydrolase_sf"/>
</dbReference>
<accession>A0A6B0TLU3</accession>
<dbReference type="PANTHER" id="PTHR43434">
    <property type="entry name" value="PHOSPHOGLYCOLATE PHOSPHATASE"/>
    <property type="match status" value="1"/>
</dbReference>
<dbReference type="PANTHER" id="PTHR43434:SF1">
    <property type="entry name" value="PHOSPHOGLYCOLATE PHOSPHATASE"/>
    <property type="match status" value="1"/>
</dbReference>
<evidence type="ECO:0000313" key="5">
    <source>
        <dbReference type="EMBL" id="MXU65520.1"/>
    </source>
</evidence>
<dbReference type="InterPro" id="IPR006439">
    <property type="entry name" value="HAD-SF_hydro_IA"/>
</dbReference>
<dbReference type="AlphaFoldDB" id="A0A6B0TLU3"/>
<dbReference type="InterPro" id="IPR023198">
    <property type="entry name" value="PGP-like_dom2"/>
</dbReference>
<protein>
    <recommendedName>
        <fullName evidence="4">phosphoglycolate phosphatase</fullName>
        <ecNumber evidence="4">3.1.3.18</ecNumber>
    </recommendedName>
</protein>
<comment type="catalytic activity">
    <reaction evidence="1">
        <text>2-phosphoglycolate + H2O = glycolate + phosphate</text>
        <dbReference type="Rhea" id="RHEA:14369"/>
        <dbReference type="ChEBI" id="CHEBI:15377"/>
        <dbReference type="ChEBI" id="CHEBI:29805"/>
        <dbReference type="ChEBI" id="CHEBI:43474"/>
        <dbReference type="ChEBI" id="CHEBI:58033"/>
        <dbReference type="EC" id="3.1.3.18"/>
    </reaction>
</comment>
<evidence type="ECO:0000256" key="3">
    <source>
        <dbReference type="ARBA" id="ARBA00006171"/>
    </source>
</evidence>
<evidence type="ECO:0000256" key="4">
    <source>
        <dbReference type="ARBA" id="ARBA00013078"/>
    </source>
</evidence>
<dbReference type="SFLD" id="SFLDS00003">
    <property type="entry name" value="Haloacid_Dehalogenase"/>
    <property type="match status" value="1"/>
</dbReference>
<dbReference type="Pfam" id="PF13419">
    <property type="entry name" value="HAD_2"/>
    <property type="match status" value="1"/>
</dbReference>
<evidence type="ECO:0000256" key="1">
    <source>
        <dbReference type="ARBA" id="ARBA00000830"/>
    </source>
</evidence>
<reference evidence="5 6" key="1">
    <citation type="submission" date="2019-12" db="EMBL/GenBank/DDBJ databases">
        <title>Strain KN286 was isolated from seawater, which was collected from Caroline Seamount in the tropical western Pacific.</title>
        <authorList>
            <person name="Wang Q."/>
        </authorList>
    </citation>
    <scope>NUCLEOTIDE SEQUENCE [LARGE SCALE GENOMIC DNA]</scope>
    <source>
        <strain evidence="5 6">KN286</strain>
    </source>
</reference>
<dbReference type="SUPFAM" id="SSF56784">
    <property type="entry name" value="HAD-like"/>
    <property type="match status" value="1"/>
</dbReference>
<dbReference type="RefSeq" id="WP_160854068.1">
    <property type="nucleotide sequence ID" value="NZ_WUWG01000003.1"/>
</dbReference>
<proteinExistence type="inferred from homology"/>
<keyword evidence="6" id="KW-1185">Reference proteome</keyword>
<keyword evidence="5" id="KW-0378">Hydrolase</keyword>
<comment type="caution">
    <text evidence="5">The sequence shown here is derived from an EMBL/GenBank/DDBJ whole genome shotgun (WGS) entry which is preliminary data.</text>
</comment>
<dbReference type="SFLD" id="SFLDG01129">
    <property type="entry name" value="C1.5:_HAD__Beta-PGM__Phosphata"/>
    <property type="match status" value="1"/>
</dbReference>
<dbReference type="InterPro" id="IPR023214">
    <property type="entry name" value="HAD_sf"/>
</dbReference>